<evidence type="ECO:0000256" key="6">
    <source>
        <dbReference type="ARBA" id="ARBA00023136"/>
    </source>
</evidence>
<keyword evidence="4 13" id="KW-1133">Transmembrane helix</keyword>
<dbReference type="InterPro" id="IPR000276">
    <property type="entry name" value="GPCR_Rhodpsn"/>
</dbReference>
<dbReference type="PROSITE" id="PS00237">
    <property type="entry name" value="G_PROTEIN_RECEP_F1_1"/>
    <property type="match status" value="1"/>
</dbReference>
<accession>A0AA47N7J9</accession>
<keyword evidence="9" id="KW-0325">Glycoprotein</keyword>
<protein>
    <submittedName>
        <fullName evidence="15">5-hydroxytryptamine receptor 1B</fullName>
    </submittedName>
</protein>
<feature type="transmembrane region" description="Helical" evidence="13">
    <location>
        <begin position="89"/>
        <end position="115"/>
    </location>
</feature>
<evidence type="ECO:0000256" key="12">
    <source>
        <dbReference type="SAM" id="MobiDB-lite"/>
    </source>
</evidence>
<keyword evidence="3 11" id="KW-0812">Transmembrane</keyword>
<dbReference type="PANTHER" id="PTHR24248:SF201">
    <property type="entry name" value="5-HYDROXYTRYPTAMINE RECEPTOR 1B"/>
    <property type="match status" value="1"/>
</dbReference>
<dbReference type="PRINTS" id="PR00237">
    <property type="entry name" value="GPCRRHODOPSN"/>
</dbReference>
<evidence type="ECO:0000256" key="10">
    <source>
        <dbReference type="ARBA" id="ARBA00023224"/>
    </source>
</evidence>
<comment type="caution">
    <text evidence="15">The sequence shown here is derived from an EMBL/GenBank/DDBJ whole genome shotgun (WGS) entry which is preliminary data.</text>
</comment>
<evidence type="ECO:0000256" key="13">
    <source>
        <dbReference type="SAM" id="Phobius"/>
    </source>
</evidence>
<name>A0AA47N7J9_MERPO</name>
<dbReference type="InterPro" id="IPR017452">
    <property type="entry name" value="GPCR_Rhodpsn_7TM"/>
</dbReference>
<organism evidence="15 16">
    <name type="scientific">Merluccius polli</name>
    <name type="common">Benguela hake</name>
    <name type="synonym">Merluccius cadenati</name>
    <dbReference type="NCBI Taxonomy" id="89951"/>
    <lineage>
        <taxon>Eukaryota</taxon>
        <taxon>Metazoa</taxon>
        <taxon>Chordata</taxon>
        <taxon>Craniata</taxon>
        <taxon>Vertebrata</taxon>
        <taxon>Euteleostomi</taxon>
        <taxon>Actinopterygii</taxon>
        <taxon>Neopterygii</taxon>
        <taxon>Teleostei</taxon>
        <taxon>Neoteleostei</taxon>
        <taxon>Acanthomorphata</taxon>
        <taxon>Zeiogadaria</taxon>
        <taxon>Gadariae</taxon>
        <taxon>Gadiformes</taxon>
        <taxon>Gadoidei</taxon>
        <taxon>Merlucciidae</taxon>
        <taxon>Merluccius</taxon>
    </lineage>
</organism>
<gene>
    <name evidence="15" type="primary">HTR1B</name>
    <name evidence="15" type="ORF">N1851_004933</name>
</gene>
<evidence type="ECO:0000256" key="9">
    <source>
        <dbReference type="ARBA" id="ARBA00023180"/>
    </source>
</evidence>
<dbReference type="Gene3D" id="1.20.1070.10">
    <property type="entry name" value="Rhodopsin 7-helix transmembrane proteins"/>
    <property type="match status" value="1"/>
</dbReference>
<keyword evidence="16" id="KW-1185">Reference proteome</keyword>
<comment type="subcellular location">
    <subcellularLocation>
        <location evidence="1">Cell membrane</location>
        <topology evidence="1">Multi-pass membrane protein</topology>
    </subcellularLocation>
</comment>
<dbReference type="Proteomes" id="UP001174136">
    <property type="component" value="Unassembled WGS sequence"/>
</dbReference>
<keyword evidence="6 13" id="KW-0472">Membrane</keyword>
<evidence type="ECO:0000313" key="15">
    <source>
        <dbReference type="EMBL" id="KAK0153340.1"/>
    </source>
</evidence>
<dbReference type="SUPFAM" id="SSF81321">
    <property type="entry name" value="Family A G protein-coupled receptor-like"/>
    <property type="match status" value="1"/>
</dbReference>
<dbReference type="GO" id="GO:0043410">
    <property type="term" value="P:positive regulation of MAPK cascade"/>
    <property type="evidence" value="ECO:0007669"/>
    <property type="project" value="TreeGrafter"/>
</dbReference>
<dbReference type="PRINTS" id="PR01101">
    <property type="entry name" value="5HTRECEPTOR"/>
</dbReference>
<feature type="compositionally biased region" description="Low complexity" evidence="12">
    <location>
        <begin position="286"/>
        <end position="302"/>
    </location>
</feature>
<dbReference type="GO" id="GO:0071880">
    <property type="term" value="P:adenylate cyclase-activating adrenergic receptor signaling pathway"/>
    <property type="evidence" value="ECO:0007669"/>
    <property type="project" value="TreeGrafter"/>
</dbReference>
<feature type="transmembrane region" description="Helical" evidence="13">
    <location>
        <begin position="375"/>
        <end position="394"/>
    </location>
</feature>
<dbReference type="PANTHER" id="PTHR24248">
    <property type="entry name" value="ADRENERGIC RECEPTOR-RELATED G-PROTEIN COUPLED RECEPTOR"/>
    <property type="match status" value="1"/>
</dbReference>
<dbReference type="AlphaFoldDB" id="A0AA47N7J9"/>
<comment type="similarity">
    <text evidence="11">Belongs to the G-protein coupled receptor 1 family.</text>
</comment>
<dbReference type="EMBL" id="JAOPHQ010000852">
    <property type="protein sequence ID" value="KAK0153340.1"/>
    <property type="molecule type" value="Genomic_DNA"/>
</dbReference>
<feature type="domain" description="G-protein coupled receptors family 1 profile" evidence="14">
    <location>
        <begin position="69"/>
        <end position="391"/>
    </location>
</feature>
<evidence type="ECO:0000259" key="14">
    <source>
        <dbReference type="PROSITE" id="PS50262"/>
    </source>
</evidence>
<evidence type="ECO:0000256" key="4">
    <source>
        <dbReference type="ARBA" id="ARBA00022989"/>
    </source>
</evidence>
<reference evidence="15" key="1">
    <citation type="journal article" date="2023" name="Front. Mar. Sci.">
        <title>A new Merluccius polli reference genome to investigate the effects of global change in West African waters.</title>
        <authorList>
            <person name="Mateo J.L."/>
            <person name="Blanco-Fernandez C."/>
            <person name="Garcia-Vazquez E."/>
            <person name="Machado-Schiaffino G."/>
        </authorList>
    </citation>
    <scope>NUCLEOTIDE SEQUENCE</scope>
    <source>
        <strain evidence="15">C29</strain>
        <tissue evidence="15">Fin</tissue>
    </source>
</reference>
<evidence type="ECO:0000256" key="8">
    <source>
        <dbReference type="ARBA" id="ARBA00023170"/>
    </source>
</evidence>
<keyword evidence="2" id="KW-1003">Cell membrane</keyword>
<sequence>MERPGPVQTPIMVGTTANGTAAAAAAAANETFGADASPATHGDAAATGLVYQVTLAAVLSAITLVTTLSNAFVVAVISRSRKLRTPANFLIASLATTDLLVSVLVMPICVLYTVTHAWSLGQTVCDLWLSSDITCCTASILHLCVIALDRYWAVTDAVEYSKRRTPTRAAAMVATAWVIAVSISLPPLFWRRVKKAAEDVEVEEVTSCSVNTDHVFYTVYSTLGAFYIPTLLLIALYGRIYVEARKIILKQSPKKAAVTSGASSGSDATSGGAGGKRLTSAHLVNTSPGSAGSTTTTTSSGGSSLGPGGEGLVRVTVLADALLEKKRISAARERKATKTLGIILGAYIVCWLPFFIYTLVVAMCDTCFYPELFDFFNWLGYFNSLVNPVIYTMSNEDFKKAFHKLVRFRCCRARCDDSEKQLLKTTMAAPQEVSVAAAVASEYFLIARRAKNGTDPQDQGLAGLRDVKYRHFLEASRPIKHAANVKMPQDRHRNKRSVAGRR</sequence>
<feature type="transmembrane region" description="Helical" evidence="13">
    <location>
        <begin position="49"/>
        <end position="77"/>
    </location>
</feature>
<keyword evidence="8 11" id="KW-0675">Receptor</keyword>
<keyword evidence="5 11" id="KW-0297">G-protein coupled receptor</keyword>
<dbReference type="InterPro" id="IPR002231">
    <property type="entry name" value="5HT_rcpt"/>
</dbReference>
<dbReference type="PROSITE" id="PS50262">
    <property type="entry name" value="G_PROTEIN_RECEP_F1_2"/>
    <property type="match status" value="1"/>
</dbReference>
<keyword evidence="7" id="KW-1015">Disulfide bond</keyword>
<proteinExistence type="inferred from homology"/>
<evidence type="ECO:0000256" key="2">
    <source>
        <dbReference type="ARBA" id="ARBA00022475"/>
    </source>
</evidence>
<evidence type="ECO:0000256" key="3">
    <source>
        <dbReference type="ARBA" id="ARBA00022692"/>
    </source>
</evidence>
<feature type="transmembrane region" description="Helical" evidence="13">
    <location>
        <begin position="219"/>
        <end position="242"/>
    </location>
</feature>
<evidence type="ECO:0000313" key="16">
    <source>
        <dbReference type="Proteomes" id="UP001174136"/>
    </source>
</evidence>
<feature type="transmembrane region" description="Helical" evidence="13">
    <location>
        <begin position="127"/>
        <end position="148"/>
    </location>
</feature>
<dbReference type="SMART" id="SM01381">
    <property type="entry name" value="7TM_GPCR_Srsx"/>
    <property type="match status" value="1"/>
</dbReference>
<keyword evidence="10 11" id="KW-0807">Transducer</keyword>
<evidence type="ECO:0000256" key="5">
    <source>
        <dbReference type="ARBA" id="ARBA00023040"/>
    </source>
</evidence>
<dbReference type="Pfam" id="PF00001">
    <property type="entry name" value="7tm_1"/>
    <property type="match status" value="1"/>
</dbReference>
<evidence type="ECO:0000256" key="11">
    <source>
        <dbReference type="RuleBase" id="RU000688"/>
    </source>
</evidence>
<feature type="transmembrane region" description="Helical" evidence="13">
    <location>
        <begin position="340"/>
        <end position="363"/>
    </location>
</feature>
<evidence type="ECO:0000256" key="7">
    <source>
        <dbReference type="ARBA" id="ARBA00023157"/>
    </source>
</evidence>
<evidence type="ECO:0000256" key="1">
    <source>
        <dbReference type="ARBA" id="ARBA00004651"/>
    </source>
</evidence>
<feature type="region of interest" description="Disordered" evidence="12">
    <location>
        <begin position="285"/>
        <end position="308"/>
    </location>
</feature>
<dbReference type="GO" id="GO:0005886">
    <property type="term" value="C:plasma membrane"/>
    <property type="evidence" value="ECO:0007669"/>
    <property type="project" value="UniProtKB-SubCell"/>
</dbReference>
<feature type="transmembrane region" description="Helical" evidence="13">
    <location>
        <begin position="169"/>
        <end position="190"/>
    </location>
</feature>
<dbReference type="GO" id="GO:0004993">
    <property type="term" value="F:G protein-coupled serotonin receptor activity"/>
    <property type="evidence" value="ECO:0007669"/>
    <property type="project" value="InterPro"/>
</dbReference>